<keyword evidence="2" id="KW-1185">Reference proteome</keyword>
<evidence type="ECO:0000313" key="2">
    <source>
        <dbReference type="Proteomes" id="UP001054252"/>
    </source>
</evidence>
<dbReference type="EMBL" id="BPVZ01000003">
    <property type="protein sequence ID" value="GKU89597.1"/>
    <property type="molecule type" value="Genomic_DNA"/>
</dbReference>
<organism evidence="1 2">
    <name type="scientific">Rubroshorea leprosula</name>
    <dbReference type="NCBI Taxonomy" id="152421"/>
    <lineage>
        <taxon>Eukaryota</taxon>
        <taxon>Viridiplantae</taxon>
        <taxon>Streptophyta</taxon>
        <taxon>Embryophyta</taxon>
        <taxon>Tracheophyta</taxon>
        <taxon>Spermatophyta</taxon>
        <taxon>Magnoliopsida</taxon>
        <taxon>eudicotyledons</taxon>
        <taxon>Gunneridae</taxon>
        <taxon>Pentapetalae</taxon>
        <taxon>rosids</taxon>
        <taxon>malvids</taxon>
        <taxon>Malvales</taxon>
        <taxon>Dipterocarpaceae</taxon>
        <taxon>Rubroshorea</taxon>
    </lineage>
</organism>
<accession>A0AAV5HV51</accession>
<evidence type="ECO:0000313" key="1">
    <source>
        <dbReference type="EMBL" id="GKU89597.1"/>
    </source>
</evidence>
<reference evidence="1 2" key="1">
    <citation type="journal article" date="2021" name="Commun. Biol.">
        <title>The genome of Shorea leprosula (Dipterocarpaceae) highlights the ecological relevance of drought in aseasonal tropical rainforests.</title>
        <authorList>
            <person name="Ng K.K.S."/>
            <person name="Kobayashi M.J."/>
            <person name="Fawcett J.A."/>
            <person name="Hatakeyama M."/>
            <person name="Paape T."/>
            <person name="Ng C.H."/>
            <person name="Ang C.C."/>
            <person name="Tnah L.H."/>
            <person name="Lee C.T."/>
            <person name="Nishiyama T."/>
            <person name="Sese J."/>
            <person name="O'Brien M.J."/>
            <person name="Copetti D."/>
            <person name="Mohd Noor M.I."/>
            <person name="Ong R.C."/>
            <person name="Putra M."/>
            <person name="Sireger I.Z."/>
            <person name="Indrioko S."/>
            <person name="Kosugi Y."/>
            <person name="Izuno A."/>
            <person name="Isagi Y."/>
            <person name="Lee S.L."/>
            <person name="Shimizu K.K."/>
        </authorList>
    </citation>
    <scope>NUCLEOTIDE SEQUENCE [LARGE SCALE GENOMIC DNA]</scope>
    <source>
        <strain evidence="1">214</strain>
    </source>
</reference>
<comment type="caution">
    <text evidence="1">The sequence shown here is derived from an EMBL/GenBank/DDBJ whole genome shotgun (WGS) entry which is preliminary data.</text>
</comment>
<sequence>MDKIQQLIDEISGLEELSTYQNLVAAELGLAGGRSRRQFYKGLTELT</sequence>
<dbReference type="AlphaFoldDB" id="A0AAV5HV51"/>
<proteinExistence type="predicted"/>
<protein>
    <submittedName>
        <fullName evidence="1">Uncharacterized protein</fullName>
    </submittedName>
</protein>
<name>A0AAV5HV51_9ROSI</name>
<gene>
    <name evidence="1" type="ORF">SLEP1_g3720</name>
</gene>
<dbReference type="Proteomes" id="UP001054252">
    <property type="component" value="Unassembled WGS sequence"/>
</dbReference>